<reference evidence="2" key="2">
    <citation type="journal article" date="2023" name="Science">
        <title>Genomic signatures of disease resistance in endangered staghorn corals.</title>
        <authorList>
            <person name="Vollmer S.V."/>
            <person name="Selwyn J.D."/>
            <person name="Despard B.A."/>
            <person name="Roesel C.L."/>
        </authorList>
    </citation>
    <scope>NUCLEOTIDE SEQUENCE</scope>
    <source>
        <strain evidence="2">K2</strain>
    </source>
</reference>
<feature type="region of interest" description="Disordered" evidence="1">
    <location>
        <begin position="48"/>
        <end position="70"/>
    </location>
</feature>
<feature type="compositionally biased region" description="Polar residues" evidence="1">
    <location>
        <begin position="585"/>
        <end position="594"/>
    </location>
</feature>
<feature type="region of interest" description="Disordered" evidence="1">
    <location>
        <begin position="340"/>
        <end position="360"/>
    </location>
</feature>
<gene>
    <name evidence="2" type="ORF">P5673_018608</name>
</gene>
<proteinExistence type="predicted"/>
<feature type="region of interest" description="Disordered" evidence="1">
    <location>
        <begin position="564"/>
        <end position="630"/>
    </location>
</feature>
<evidence type="ECO:0000256" key="1">
    <source>
        <dbReference type="SAM" id="MobiDB-lite"/>
    </source>
</evidence>
<feature type="compositionally biased region" description="Polar residues" evidence="1">
    <location>
        <begin position="343"/>
        <end position="356"/>
    </location>
</feature>
<protein>
    <submittedName>
        <fullName evidence="2">Zinc finger B-box domain-containing protein 1</fullName>
    </submittedName>
</protein>
<comment type="caution">
    <text evidence="2">The sequence shown here is derived from an EMBL/GenBank/DDBJ whole genome shotgun (WGS) entry which is preliminary data.</text>
</comment>
<dbReference type="PANTHER" id="PTHR28634:SF1">
    <property type="entry name" value="ZINC FINGER B-BOX DOMAIN-CONTAINING PROTEIN 1"/>
    <property type="match status" value="1"/>
</dbReference>
<sequence>MSYDISHVKARKKAVKQLRNSSSQQLEAETKKMEDRIRALKKQMFTEKEEREKFGGTRWTSGKAGPLNNHAHDVLKNESPKYDKTPKKLRLLGDKPLENYLRKAAISAQPLNDIHASMCGQCDRNKAVLGALKKHTTQSVDQNEGPQSQGKGINAVNSSAPDPTRIKSPAQGNSRRSQQGGSLLDGSYNEQESAQSFAQALMEWRNTGKSTSCETSTTPELPKRQELQITFGANKSLSYLDRLLLKKRQTSDRTPLEGLQTENQLETNYREIFQDLGAPNKNTVTSVGKSNADLSIEEISAEFASSWEETDACIVEEFLPHSEKDSCDCMTSSGHLLAHVSPGSPSLTEPSWSSHLSKSEKTSRGNDVYVRVWSPKPSYVGLSEFFLAGVADDNLLTNKSVERLPEVRKSLVSTGLSSQNMWKPHESVSRMIVVEDSLVQEEKENEHVIPLLLEPSRLHDTPGPGSSTVALIHDFGIVDFLKIKPKLPSGFEKQSLIHRVSTVSPITLSPNPPSLYWSDDSDDEFLEQICCQTFKDEQKADQDEADRATLTNLAWELASSTGCEVEERRVREESGEEFDQDSIESNDCGSGLSSSEEERDQHDKYSEHLTAESSEDDHNTLASADVHLLD</sequence>
<dbReference type="EMBL" id="JARQWQ010000042">
    <property type="protein sequence ID" value="KAK2558980.1"/>
    <property type="molecule type" value="Genomic_DNA"/>
</dbReference>
<dbReference type="Proteomes" id="UP001249851">
    <property type="component" value="Unassembled WGS sequence"/>
</dbReference>
<dbReference type="PANTHER" id="PTHR28634">
    <property type="entry name" value="ZINC FINGER B-BOX DOMAIN-CONTAINING PROTEIN 1"/>
    <property type="match status" value="1"/>
</dbReference>
<feature type="region of interest" description="Disordered" evidence="1">
    <location>
        <begin position="135"/>
        <end position="192"/>
    </location>
</feature>
<feature type="compositionally biased region" description="Basic and acidic residues" evidence="1">
    <location>
        <begin position="599"/>
        <end position="610"/>
    </location>
</feature>
<evidence type="ECO:0000313" key="2">
    <source>
        <dbReference type="EMBL" id="KAK2558980.1"/>
    </source>
</evidence>
<feature type="compositionally biased region" description="Acidic residues" evidence="1">
    <location>
        <begin position="574"/>
        <end position="584"/>
    </location>
</feature>
<keyword evidence="3" id="KW-1185">Reference proteome</keyword>
<feature type="compositionally biased region" description="Polar residues" evidence="1">
    <location>
        <begin position="170"/>
        <end position="181"/>
    </location>
</feature>
<feature type="compositionally biased region" description="Polar residues" evidence="1">
    <location>
        <begin position="137"/>
        <end position="161"/>
    </location>
</feature>
<accession>A0AAD9V345</accession>
<dbReference type="InterPro" id="IPR037688">
    <property type="entry name" value="ZBBX"/>
</dbReference>
<reference evidence="2" key="1">
    <citation type="journal article" date="2023" name="G3 (Bethesda)">
        <title>Whole genome assembly and annotation of the endangered Caribbean coral Acropora cervicornis.</title>
        <authorList>
            <person name="Selwyn J.D."/>
            <person name="Vollmer S.V."/>
        </authorList>
    </citation>
    <scope>NUCLEOTIDE SEQUENCE</scope>
    <source>
        <strain evidence="2">K2</strain>
    </source>
</reference>
<evidence type="ECO:0000313" key="3">
    <source>
        <dbReference type="Proteomes" id="UP001249851"/>
    </source>
</evidence>
<dbReference type="AlphaFoldDB" id="A0AAD9V345"/>
<name>A0AAD9V345_ACRCE</name>
<organism evidence="2 3">
    <name type="scientific">Acropora cervicornis</name>
    <name type="common">Staghorn coral</name>
    <dbReference type="NCBI Taxonomy" id="6130"/>
    <lineage>
        <taxon>Eukaryota</taxon>
        <taxon>Metazoa</taxon>
        <taxon>Cnidaria</taxon>
        <taxon>Anthozoa</taxon>
        <taxon>Hexacorallia</taxon>
        <taxon>Scleractinia</taxon>
        <taxon>Astrocoeniina</taxon>
        <taxon>Acroporidae</taxon>
        <taxon>Acropora</taxon>
    </lineage>
</organism>